<dbReference type="Gene3D" id="2.30.42.10">
    <property type="match status" value="1"/>
</dbReference>
<dbReference type="InterPro" id="IPR036034">
    <property type="entry name" value="PDZ_sf"/>
</dbReference>
<keyword evidence="4" id="KW-1185">Reference proteome</keyword>
<dbReference type="GO" id="GO:0006508">
    <property type="term" value="P:proteolysis"/>
    <property type="evidence" value="ECO:0007669"/>
    <property type="project" value="UniProtKB-KW"/>
</dbReference>
<dbReference type="InterPro" id="IPR043504">
    <property type="entry name" value="Peptidase_S1_PA_chymotrypsin"/>
</dbReference>
<proteinExistence type="inferred from homology"/>
<dbReference type="Proteomes" id="UP000322699">
    <property type="component" value="Unassembled WGS sequence"/>
</dbReference>
<dbReference type="RefSeq" id="WP_068260091.1">
    <property type="nucleotide sequence ID" value="NZ_LWSK01000014.1"/>
</dbReference>
<dbReference type="SUPFAM" id="SSF50494">
    <property type="entry name" value="Trypsin-like serine proteases"/>
    <property type="match status" value="1"/>
</dbReference>
<dbReference type="SMART" id="SM00228">
    <property type="entry name" value="PDZ"/>
    <property type="match status" value="1"/>
</dbReference>
<protein>
    <submittedName>
        <fullName evidence="3">Serine endoprotease</fullName>
    </submittedName>
</protein>
<organism evidence="3 4">
    <name type="scientific">Rubripirellula obstinata</name>
    <dbReference type="NCBI Taxonomy" id="406547"/>
    <lineage>
        <taxon>Bacteria</taxon>
        <taxon>Pseudomonadati</taxon>
        <taxon>Planctomycetota</taxon>
        <taxon>Planctomycetia</taxon>
        <taxon>Pirellulales</taxon>
        <taxon>Pirellulaceae</taxon>
        <taxon>Rubripirellula</taxon>
    </lineage>
</organism>
<keyword evidence="3" id="KW-0645">Protease</keyword>
<comment type="similarity">
    <text evidence="1">Belongs to the peptidase S1C family.</text>
</comment>
<evidence type="ECO:0000256" key="1">
    <source>
        <dbReference type="ARBA" id="ARBA00010541"/>
    </source>
</evidence>
<dbReference type="OrthoDB" id="268129at2"/>
<dbReference type="PROSITE" id="PS50106">
    <property type="entry name" value="PDZ"/>
    <property type="match status" value="1"/>
</dbReference>
<sequence length="343" mass="36720">MNELEVSMQKRWMTALFLVGIFVLSPSLPASADERRDSAAMTRLIAPISQSVKKSVAQVVTGGRPVSLATAVSSDGYLLTKRSELSGDPIKVRLSDGRMYSALVSAVRRSHDLALLKIDADIPLTPIELTDSSPPAGSFLVSAGRTGRPIGFGVLGVAARRIDHQGRLGVRLYDDGSGRAVVRQVVENSGAADAGIEPGDLIVAINGLQKRGRDSVVEMLGGMFPGERVRLKVLRPTPLSGNLVNLKVMEMQASIRDFSQLRETENDTKVNGPRSVRLSGFDKVIQHDTVLDPDQCGGPVLDLSGRVIGINIARAGRVVSYALPSSLVMTELSSMLQEARSAR</sequence>
<dbReference type="InterPro" id="IPR001478">
    <property type="entry name" value="PDZ"/>
</dbReference>
<feature type="domain" description="PDZ" evidence="2">
    <location>
        <begin position="156"/>
        <end position="220"/>
    </location>
</feature>
<dbReference type="EMBL" id="VRLW01000001">
    <property type="protein sequence ID" value="KAA1259473.1"/>
    <property type="molecule type" value="Genomic_DNA"/>
</dbReference>
<keyword evidence="3" id="KW-0378">Hydrolase</keyword>
<dbReference type="SUPFAM" id="SSF50156">
    <property type="entry name" value="PDZ domain-like"/>
    <property type="match status" value="1"/>
</dbReference>
<evidence type="ECO:0000313" key="3">
    <source>
        <dbReference type="EMBL" id="KAA1259473.1"/>
    </source>
</evidence>
<dbReference type="PANTHER" id="PTHR22939">
    <property type="entry name" value="SERINE PROTEASE FAMILY S1C HTRA-RELATED"/>
    <property type="match status" value="1"/>
</dbReference>
<gene>
    <name evidence="3" type="ORF">LF1_20070</name>
</gene>
<dbReference type="Gene3D" id="2.40.10.10">
    <property type="entry name" value="Trypsin-like serine proteases"/>
    <property type="match status" value="2"/>
</dbReference>
<dbReference type="GO" id="GO:0008233">
    <property type="term" value="F:peptidase activity"/>
    <property type="evidence" value="ECO:0007669"/>
    <property type="project" value="UniProtKB-KW"/>
</dbReference>
<dbReference type="Pfam" id="PF13180">
    <property type="entry name" value="PDZ_2"/>
    <property type="match status" value="1"/>
</dbReference>
<reference evidence="3 4" key="1">
    <citation type="submission" date="2019-08" db="EMBL/GenBank/DDBJ databases">
        <title>Deep-cultivation of Planctomycetes and their phenomic and genomic characterization uncovers novel biology.</title>
        <authorList>
            <person name="Wiegand S."/>
            <person name="Jogler M."/>
            <person name="Boedeker C."/>
            <person name="Pinto D."/>
            <person name="Vollmers J."/>
            <person name="Rivas-Marin E."/>
            <person name="Kohn T."/>
            <person name="Peeters S.H."/>
            <person name="Heuer A."/>
            <person name="Rast P."/>
            <person name="Oberbeckmann S."/>
            <person name="Bunk B."/>
            <person name="Jeske O."/>
            <person name="Meyerdierks A."/>
            <person name="Storesund J.E."/>
            <person name="Kallscheuer N."/>
            <person name="Luecker S."/>
            <person name="Lage O.M."/>
            <person name="Pohl T."/>
            <person name="Merkel B.J."/>
            <person name="Hornburger P."/>
            <person name="Mueller R.-W."/>
            <person name="Bruemmer F."/>
            <person name="Labrenz M."/>
            <person name="Spormann A.M."/>
            <person name="Op Den Camp H."/>
            <person name="Overmann J."/>
            <person name="Amann R."/>
            <person name="Jetten M.S.M."/>
            <person name="Mascher T."/>
            <person name="Medema M.H."/>
            <person name="Devos D.P."/>
            <person name="Kaster A.-K."/>
            <person name="Ovreas L."/>
            <person name="Rohde M."/>
            <person name="Galperin M.Y."/>
            <person name="Jogler C."/>
        </authorList>
    </citation>
    <scope>NUCLEOTIDE SEQUENCE [LARGE SCALE GENOMIC DNA]</scope>
    <source>
        <strain evidence="3 4">LF1</strain>
    </source>
</reference>
<evidence type="ECO:0000313" key="4">
    <source>
        <dbReference type="Proteomes" id="UP000322699"/>
    </source>
</evidence>
<dbReference type="InterPro" id="IPR009003">
    <property type="entry name" value="Peptidase_S1_PA"/>
</dbReference>
<name>A0A5B1CJ48_9BACT</name>
<comment type="caution">
    <text evidence="3">The sequence shown here is derived from an EMBL/GenBank/DDBJ whole genome shotgun (WGS) entry which is preliminary data.</text>
</comment>
<evidence type="ECO:0000259" key="2">
    <source>
        <dbReference type="PROSITE" id="PS50106"/>
    </source>
</evidence>
<accession>A0A5B1CJ48</accession>
<dbReference type="AlphaFoldDB" id="A0A5B1CJ48"/>
<dbReference type="PANTHER" id="PTHR22939:SF129">
    <property type="entry name" value="SERINE PROTEASE HTRA2, MITOCHONDRIAL"/>
    <property type="match status" value="1"/>
</dbReference>